<keyword evidence="2" id="KW-1185">Reference proteome</keyword>
<proteinExistence type="predicted"/>
<name>A0A8S4NKE0_OWEFU</name>
<gene>
    <name evidence="1" type="ORF">OFUS_LOCUS8049</name>
</gene>
<evidence type="ECO:0000313" key="1">
    <source>
        <dbReference type="EMBL" id="CAH1781475.1"/>
    </source>
</evidence>
<accession>A0A8S4NKE0</accession>
<evidence type="ECO:0000313" key="2">
    <source>
        <dbReference type="Proteomes" id="UP000749559"/>
    </source>
</evidence>
<dbReference type="Proteomes" id="UP000749559">
    <property type="component" value="Unassembled WGS sequence"/>
</dbReference>
<dbReference type="EMBL" id="CAIIXF020000004">
    <property type="protein sequence ID" value="CAH1781475.1"/>
    <property type="molecule type" value="Genomic_DNA"/>
</dbReference>
<sequence>VRKGMQLTSNCTKIHISLYENEEHCLNAACNASSNVVIYEHYIHKLYACSMCICQSKDGYTDWDYRWQRDHEHTETKAYALPHPSTKRCRHSYYIKTSSEISVKQRANCTQRTYVAVVDVNACISRACDEEADVFDYLIDSRTCKIIHCTWDYETWEYNFYFSSTLKVSDKVATYTLSSHRSSPKSNITLKNITAEPTIQMTDMTKSKAS</sequence>
<dbReference type="AlphaFoldDB" id="A0A8S4NKE0"/>
<protein>
    <submittedName>
        <fullName evidence="1">Uncharacterized protein</fullName>
    </submittedName>
</protein>
<reference evidence="1" key="1">
    <citation type="submission" date="2022-03" db="EMBL/GenBank/DDBJ databases">
        <authorList>
            <person name="Martin C."/>
        </authorList>
    </citation>
    <scope>NUCLEOTIDE SEQUENCE</scope>
</reference>
<comment type="caution">
    <text evidence="1">The sequence shown here is derived from an EMBL/GenBank/DDBJ whole genome shotgun (WGS) entry which is preliminary data.</text>
</comment>
<feature type="non-terminal residue" evidence="1">
    <location>
        <position position="1"/>
    </location>
</feature>
<organism evidence="1 2">
    <name type="scientific">Owenia fusiformis</name>
    <name type="common">Polychaete worm</name>
    <dbReference type="NCBI Taxonomy" id="6347"/>
    <lineage>
        <taxon>Eukaryota</taxon>
        <taxon>Metazoa</taxon>
        <taxon>Spiralia</taxon>
        <taxon>Lophotrochozoa</taxon>
        <taxon>Annelida</taxon>
        <taxon>Polychaeta</taxon>
        <taxon>Sedentaria</taxon>
        <taxon>Canalipalpata</taxon>
        <taxon>Sabellida</taxon>
        <taxon>Oweniida</taxon>
        <taxon>Oweniidae</taxon>
        <taxon>Owenia</taxon>
    </lineage>
</organism>